<evidence type="ECO:0000313" key="2">
    <source>
        <dbReference type="Proteomes" id="UP000483820"/>
    </source>
</evidence>
<proteinExistence type="predicted"/>
<reference evidence="1 2" key="1">
    <citation type="submission" date="2019-12" db="EMBL/GenBank/DDBJ databases">
        <title>Chromosome-level assembly of the Caenorhabditis remanei genome.</title>
        <authorList>
            <person name="Teterina A.A."/>
            <person name="Willis J.H."/>
            <person name="Phillips P.C."/>
        </authorList>
    </citation>
    <scope>NUCLEOTIDE SEQUENCE [LARGE SCALE GENOMIC DNA]</scope>
    <source>
        <strain evidence="1 2">PX506</strain>
        <tissue evidence="1">Whole organism</tissue>
    </source>
</reference>
<protein>
    <submittedName>
        <fullName evidence="1">Uncharacterized protein</fullName>
    </submittedName>
</protein>
<name>A0A6A5G906_CAERE</name>
<comment type="caution">
    <text evidence="1">The sequence shown here is derived from an EMBL/GenBank/DDBJ whole genome shotgun (WGS) entry which is preliminary data.</text>
</comment>
<evidence type="ECO:0000313" key="1">
    <source>
        <dbReference type="EMBL" id="KAF1751009.1"/>
    </source>
</evidence>
<sequence length="223" mass="25549">MYEIDDEDFNKAYTNCLDLKTSQETSRKSRIDTKRCFGHCDKIVSNKEIESMRSHPHKRSEFWRTLEEKGLVVPAGNSKLPMTPLYFLLMRPSTQKISMKKLEDDDFPTTHWLVVTACNASLANDEAAATMISKHPPMKAVKLEECLQKLTNKANVEMKAVDDAKTNVTEFVVYALVEDIPDSARCFFFQRLPKESIQKIIDKKLQIVIARPTSETLGEMAIW</sequence>
<accession>A0A6A5G906</accession>
<dbReference type="AlphaFoldDB" id="A0A6A5G906"/>
<dbReference type="KEGG" id="crq:GCK72_017561"/>
<dbReference type="GeneID" id="9824023"/>
<gene>
    <name evidence="1" type="ORF">GCK72_017561</name>
</gene>
<dbReference type="RefSeq" id="XP_053581060.1">
    <property type="nucleotide sequence ID" value="XM_053732147.1"/>
</dbReference>
<dbReference type="CTD" id="9824023"/>
<organism evidence="1 2">
    <name type="scientific">Caenorhabditis remanei</name>
    <name type="common">Caenorhabditis vulgaris</name>
    <dbReference type="NCBI Taxonomy" id="31234"/>
    <lineage>
        <taxon>Eukaryota</taxon>
        <taxon>Metazoa</taxon>
        <taxon>Ecdysozoa</taxon>
        <taxon>Nematoda</taxon>
        <taxon>Chromadorea</taxon>
        <taxon>Rhabditida</taxon>
        <taxon>Rhabditina</taxon>
        <taxon>Rhabditomorpha</taxon>
        <taxon>Rhabditoidea</taxon>
        <taxon>Rhabditidae</taxon>
        <taxon>Peloderinae</taxon>
        <taxon>Caenorhabditis</taxon>
    </lineage>
</organism>
<dbReference type="EMBL" id="WUAV01000005">
    <property type="protein sequence ID" value="KAF1751009.1"/>
    <property type="molecule type" value="Genomic_DNA"/>
</dbReference>
<dbReference type="Proteomes" id="UP000483820">
    <property type="component" value="Chromosome V"/>
</dbReference>